<feature type="compositionally biased region" description="Low complexity" evidence="4">
    <location>
        <begin position="133"/>
        <end position="145"/>
    </location>
</feature>
<accession>A0A8H5Q7B9</accession>
<dbReference type="RefSeq" id="XP_037198761.1">
    <property type="nucleotide sequence ID" value="XM_037347444.1"/>
</dbReference>
<dbReference type="SUPFAM" id="SSF117289">
    <property type="entry name" value="Nucleoporin domain"/>
    <property type="match status" value="1"/>
</dbReference>
<dbReference type="InterPro" id="IPR039462">
    <property type="entry name" value="Nup159/Nup146_N"/>
</dbReference>
<keyword evidence="3" id="KW-0539">Nucleus</keyword>
<keyword evidence="2" id="KW-0813">Transport</keyword>
<dbReference type="GO" id="GO:0005634">
    <property type="term" value="C:nucleus"/>
    <property type="evidence" value="ECO:0007669"/>
    <property type="project" value="UniProtKB-SubCell"/>
</dbReference>
<gene>
    <name evidence="6" type="ORF">FTJAE_14233</name>
</gene>
<comment type="caution">
    <text evidence="6">The sequence shown here is derived from an EMBL/GenBank/DDBJ whole genome shotgun (WGS) entry which is preliminary data.</text>
</comment>
<evidence type="ECO:0000256" key="3">
    <source>
        <dbReference type="ARBA" id="ARBA00023242"/>
    </source>
</evidence>
<keyword evidence="7" id="KW-1185">Reference proteome</keyword>
<evidence type="ECO:0000313" key="7">
    <source>
        <dbReference type="Proteomes" id="UP000530670"/>
    </source>
</evidence>
<feature type="compositionally biased region" description="Polar residues" evidence="4">
    <location>
        <begin position="146"/>
        <end position="167"/>
    </location>
</feature>
<dbReference type="EMBL" id="JAAQRI010000633">
    <property type="protein sequence ID" value="KAF5610975.1"/>
    <property type="molecule type" value="Genomic_DNA"/>
</dbReference>
<evidence type="ECO:0000256" key="4">
    <source>
        <dbReference type="SAM" id="MobiDB-lite"/>
    </source>
</evidence>
<comment type="subcellular location">
    <subcellularLocation>
        <location evidence="1">Nucleus</location>
    </subcellularLocation>
</comment>
<organism evidence="6 7">
    <name type="scientific">Fusarium tjaetaba</name>
    <dbReference type="NCBI Taxonomy" id="1567544"/>
    <lineage>
        <taxon>Eukaryota</taxon>
        <taxon>Fungi</taxon>
        <taxon>Dikarya</taxon>
        <taxon>Ascomycota</taxon>
        <taxon>Pezizomycotina</taxon>
        <taxon>Sordariomycetes</taxon>
        <taxon>Hypocreomycetidae</taxon>
        <taxon>Hypocreales</taxon>
        <taxon>Nectriaceae</taxon>
        <taxon>Fusarium</taxon>
        <taxon>Fusarium fujikuroi species complex</taxon>
    </lineage>
</organism>
<evidence type="ECO:0000313" key="6">
    <source>
        <dbReference type="EMBL" id="KAF5610975.1"/>
    </source>
</evidence>
<dbReference type="AlphaFoldDB" id="A0A8H5Q7B9"/>
<feature type="domain" description="Nucleoporin Nup159/Nup146 N-terminal" evidence="5">
    <location>
        <begin position="1"/>
        <end position="102"/>
    </location>
</feature>
<proteinExistence type="predicted"/>
<protein>
    <submittedName>
        <fullName evidence="6">Nucleoporin</fullName>
    </submittedName>
</protein>
<feature type="non-terminal residue" evidence="6">
    <location>
        <position position="174"/>
    </location>
</feature>
<dbReference type="Gene3D" id="2.130.10.10">
    <property type="entry name" value="YVTN repeat-like/Quinoprotein amine dehydrogenase"/>
    <property type="match status" value="1"/>
</dbReference>
<sequence length="174" mass="18065">MLIVASTAASEMGVLSRSKTPLATDKPADAITGVFTTTEFLDDTKRPTLPMTDSMDDSTPIGVSLDLSGKDKVYKPIPSDVELEESPGPLPGFWVLTHEGVLCAWWVVYNDSIRQGTSYPHLAAVEGTLAPTATPATQAGPAAPASTFSNPTPSAFGSASQLGQKSSPWGGANA</sequence>
<evidence type="ECO:0000259" key="5">
    <source>
        <dbReference type="Pfam" id="PF16755"/>
    </source>
</evidence>
<dbReference type="Pfam" id="PF16755">
    <property type="entry name" value="Beta-prop_NUP159_NUP214"/>
    <property type="match status" value="1"/>
</dbReference>
<evidence type="ECO:0000256" key="2">
    <source>
        <dbReference type="ARBA" id="ARBA00022448"/>
    </source>
</evidence>
<dbReference type="InterPro" id="IPR015943">
    <property type="entry name" value="WD40/YVTN_repeat-like_dom_sf"/>
</dbReference>
<dbReference type="Proteomes" id="UP000530670">
    <property type="component" value="Unassembled WGS sequence"/>
</dbReference>
<dbReference type="OrthoDB" id="248320at2759"/>
<reference evidence="6 7" key="1">
    <citation type="submission" date="2020-05" db="EMBL/GenBank/DDBJ databases">
        <title>Identification and distribution of gene clusters putatively required for synthesis of sphingolipid metabolism inhibitors in phylogenetically diverse species of the filamentous fungus Fusarium.</title>
        <authorList>
            <person name="Kim H.-S."/>
            <person name="Busman M."/>
            <person name="Brown D.W."/>
            <person name="Divon H."/>
            <person name="Uhlig S."/>
            <person name="Proctor R.H."/>
        </authorList>
    </citation>
    <scope>NUCLEOTIDE SEQUENCE [LARGE SCALE GENOMIC DNA]</scope>
    <source>
        <strain evidence="6 7">NRRL 66243</strain>
    </source>
</reference>
<feature type="region of interest" description="Disordered" evidence="4">
    <location>
        <begin position="133"/>
        <end position="174"/>
    </location>
</feature>
<dbReference type="GeneID" id="59299714"/>
<evidence type="ECO:0000256" key="1">
    <source>
        <dbReference type="ARBA" id="ARBA00004123"/>
    </source>
</evidence>
<name>A0A8H5Q7B9_9HYPO</name>